<comment type="caution">
    <text evidence="2">The sequence shown here is derived from an EMBL/GenBank/DDBJ whole genome shotgun (WGS) entry which is preliminary data.</text>
</comment>
<evidence type="ECO:0000313" key="2">
    <source>
        <dbReference type="EMBL" id="ODM88107.1"/>
    </source>
</evidence>
<dbReference type="Proteomes" id="UP000094527">
    <property type="component" value="Unassembled WGS sequence"/>
</dbReference>
<organism evidence="2 3">
    <name type="scientific">Orchesella cincta</name>
    <name type="common">Springtail</name>
    <name type="synonym">Podura cincta</name>
    <dbReference type="NCBI Taxonomy" id="48709"/>
    <lineage>
        <taxon>Eukaryota</taxon>
        <taxon>Metazoa</taxon>
        <taxon>Ecdysozoa</taxon>
        <taxon>Arthropoda</taxon>
        <taxon>Hexapoda</taxon>
        <taxon>Collembola</taxon>
        <taxon>Entomobryomorpha</taxon>
        <taxon>Entomobryoidea</taxon>
        <taxon>Orchesellidae</taxon>
        <taxon>Orchesellinae</taxon>
        <taxon>Orchesella</taxon>
    </lineage>
</organism>
<sequence length="154" mass="17235">MQSITFALIVALINGFVQSQLLPRDEGSMEEDRVLGVEPKNSTIWGPGLAPHVIVLPARYFFVQLVGPGGQKSNTSQQVRDALKVRIDCNGDRQSCLVGFRITLSRSKRKHVGKSPYKIQGPVHPDRVIAQVMNCRRGFKEQNAQFHMHKSTKI</sequence>
<name>A0A1D2M544_ORCCI</name>
<evidence type="ECO:0000313" key="3">
    <source>
        <dbReference type="Proteomes" id="UP000094527"/>
    </source>
</evidence>
<evidence type="ECO:0000256" key="1">
    <source>
        <dbReference type="SAM" id="SignalP"/>
    </source>
</evidence>
<protein>
    <submittedName>
        <fullName evidence="2">KDEL motif-containing protein 1</fullName>
    </submittedName>
</protein>
<dbReference type="EMBL" id="LJIJ01004108">
    <property type="protein sequence ID" value="ODM88107.1"/>
    <property type="molecule type" value="Genomic_DNA"/>
</dbReference>
<dbReference type="AlphaFoldDB" id="A0A1D2M544"/>
<proteinExistence type="predicted"/>
<gene>
    <name evidence="2" type="ORF">Ocin01_18577</name>
</gene>
<reference evidence="2 3" key="1">
    <citation type="journal article" date="2016" name="Genome Biol. Evol.">
        <title>Gene Family Evolution Reflects Adaptation to Soil Environmental Stressors in the Genome of the Collembolan Orchesella cincta.</title>
        <authorList>
            <person name="Faddeeva-Vakhrusheva A."/>
            <person name="Derks M.F."/>
            <person name="Anvar S.Y."/>
            <person name="Agamennone V."/>
            <person name="Suring W."/>
            <person name="Smit S."/>
            <person name="van Straalen N.M."/>
            <person name="Roelofs D."/>
        </authorList>
    </citation>
    <scope>NUCLEOTIDE SEQUENCE [LARGE SCALE GENOMIC DNA]</scope>
    <source>
        <tissue evidence="2">Mixed pool</tissue>
    </source>
</reference>
<keyword evidence="1" id="KW-0732">Signal</keyword>
<keyword evidence="3" id="KW-1185">Reference proteome</keyword>
<feature type="signal peptide" evidence="1">
    <location>
        <begin position="1"/>
        <end position="19"/>
    </location>
</feature>
<feature type="chain" id="PRO_5008903485" evidence="1">
    <location>
        <begin position="20"/>
        <end position="154"/>
    </location>
</feature>
<dbReference type="OrthoDB" id="541052at2759"/>
<accession>A0A1D2M544</accession>